<dbReference type="InterPro" id="IPR003492">
    <property type="entry name" value="Battenin_disease_Cln3"/>
</dbReference>
<reference evidence="8 10" key="2">
    <citation type="submission" date="2018-03" db="EMBL/GenBank/DDBJ databases">
        <authorList>
            <person name="Fogelqvist J."/>
        </authorList>
    </citation>
    <scope>NUCLEOTIDE SEQUENCE [LARGE SCALE GENOMIC DNA]</scope>
</reference>
<comment type="similarity">
    <text evidence="2 6">Belongs to the battenin family.</text>
</comment>
<proteinExistence type="inferred from homology"/>
<keyword evidence="8" id="KW-0496">Mitochondrion</keyword>
<protein>
    <recommendedName>
        <fullName evidence="11">Battenin</fullName>
    </recommendedName>
</protein>
<dbReference type="PRINTS" id="PR01315">
    <property type="entry name" value="BATTENIN"/>
</dbReference>
<feature type="transmembrane region" description="Helical" evidence="6">
    <location>
        <begin position="347"/>
        <end position="366"/>
    </location>
</feature>
<evidence type="ECO:0000256" key="3">
    <source>
        <dbReference type="ARBA" id="ARBA00022692"/>
    </source>
</evidence>
<accession>A0A0G4IN77</accession>
<feature type="transmembrane region" description="Helical" evidence="6">
    <location>
        <begin position="101"/>
        <end position="120"/>
    </location>
</feature>
<dbReference type="Proteomes" id="UP000290189">
    <property type="component" value="Unassembled WGS sequence"/>
</dbReference>
<feature type="transmembrane region" description="Helical" evidence="6">
    <location>
        <begin position="189"/>
        <end position="208"/>
    </location>
</feature>
<name>A0A0G4IN77_PLABS</name>
<dbReference type="OrthoDB" id="5965864at2759"/>
<geneLocation type="mitochondrion" evidence="8"/>
<gene>
    <name evidence="7" type="ORF">PBRA_005290</name>
    <name evidence="8" type="ORF">PLBR_LOCUS2564</name>
</gene>
<dbReference type="EMBL" id="OVEO01000004">
    <property type="protein sequence ID" value="SPQ95349.1"/>
    <property type="molecule type" value="Genomic_DNA"/>
</dbReference>
<feature type="transmembrane region" description="Helical" evidence="6">
    <location>
        <begin position="37"/>
        <end position="60"/>
    </location>
</feature>
<dbReference type="GO" id="GO:0012505">
    <property type="term" value="C:endomembrane system"/>
    <property type="evidence" value="ECO:0007669"/>
    <property type="project" value="UniProtKB-SubCell"/>
</dbReference>
<sequence length="417" mass="45391">MVVMSRKKHSSVVAVHPDDLERQPPVMKPVASSQYRLTWVAFFLLGLSNSIVINVVTSSASEITTRFNIKKWIGIVSLAQGIASIIVQGLNVFLERVPPRVSAMVTLVGFIIGTGLMIIWSETSVIAVMLGTFVIGSAAAFGEISMLCSLRAFPVSMVGAWSSGSGGAGLAGSMLFLLLLRVLKLRLPVVFALMTPFLVMFGLAFTLADRNKKSFSTRSQSTSSSSSSGIEPVSCHKWSRSLALVYSHMVNIFLQNFMSYLMTALMAHTSGTMWKKGAGVGPLQNWMESSAFELLNVSFQIGAFLARSSRPLFAIHRFTILSVLQAINFALYITHLHHRVMPLPAEMLLMLWMGALNGAAYVNIFYDISKEAHNPIPIADRHFCIVIVGTCSSVAVVVQAAVQMAAPAIFPIFNHLD</sequence>
<organism evidence="7 9">
    <name type="scientific">Plasmodiophora brassicae</name>
    <name type="common">Clubroot disease agent</name>
    <dbReference type="NCBI Taxonomy" id="37360"/>
    <lineage>
        <taxon>Eukaryota</taxon>
        <taxon>Sar</taxon>
        <taxon>Rhizaria</taxon>
        <taxon>Endomyxa</taxon>
        <taxon>Phytomyxea</taxon>
        <taxon>Plasmodiophorida</taxon>
        <taxon>Plasmodiophoridae</taxon>
        <taxon>Plasmodiophora</taxon>
    </lineage>
</organism>
<evidence type="ECO:0000256" key="1">
    <source>
        <dbReference type="ARBA" id="ARBA00004127"/>
    </source>
</evidence>
<feature type="transmembrane region" description="Helical" evidence="6">
    <location>
        <begin position="72"/>
        <end position="94"/>
    </location>
</feature>
<feature type="transmembrane region" description="Helical" evidence="6">
    <location>
        <begin position="160"/>
        <end position="183"/>
    </location>
</feature>
<dbReference type="OMA" id="ATILYCE"/>
<evidence type="ECO:0000256" key="2">
    <source>
        <dbReference type="ARBA" id="ARBA00007467"/>
    </source>
</evidence>
<feature type="transmembrane region" description="Helical" evidence="6">
    <location>
        <begin position="126"/>
        <end position="148"/>
    </location>
</feature>
<keyword evidence="9" id="KW-1185">Reference proteome</keyword>
<dbReference type="Proteomes" id="UP000039324">
    <property type="component" value="Unassembled WGS sequence"/>
</dbReference>
<evidence type="ECO:0000313" key="7">
    <source>
        <dbReference type="EMBL" id="CEO96686.1"/>
    </source>
</evidence>
<feature type="transmembrane region" description="Helical" evidence="6">
    <location>
        <begin position="386"/>
        <end position="413"/>
    </location>
</feature>
<feature type="transmembrane region" description="Helical" evidence="6">
    <location>
        <begin position="318"/>
        <end position="335"/>
    </location>
</feature>
<keyword evidence="5 6" id="KW-0472">Membrane</keyword>
<evidence type="ECO:0000313" key="8">
    <source>
        <dbReference type="EMBL" id="SPQ95349.1"/>
    </source>
</evidence>
<comment type="subcellular location">
    <subcellularLocation>
        <location evidence="1">Endomembrane system</location>
        <topology evidence="1">Multi-pass membrane protein</topology>
    </subcellularLocation>
</comment>
<evidence type="ECO:0000256" key="6">
    <source>
        <dbReference type="RuleBase" id="RU361113"/>
    </source>
</evidence>
<dbReference type="GO" id="GO:0016020">
    <property type="term" value="C:membrane"/>
    <property type="evidence" value="ECO:0007669"/>
    <property type="project" value="UniProtKB-UniRule"/>
</dbReference>
<dbReference type="SUPFAM" id="SSF103473">
    <property type="entry name" value="MFS general substrate transporter"/>
    <property type="match status" value="1"/>
</dbReference>
<dbReference type="AlphaFoldDB" id="A0A0G4IN77"/>
<dbReference type="InterPro" id="IPR036259">
    <property type="entry name" value="MFS_trans_sf"/>
</dbReference>
<dbReference type="Gene3D" id="1.20.1250.20">
    <property type="entry name" value="MFS general substrate transporter like domains"/>
    <property type="match status" value="1"/>
</dbReference>
<dbReference type="PANTHER" id="PTHR10981">
    <property type="entry name" value="BATTENIN"/>
    <property type="match status" value="1"/>
</dbReference>
<evidence type="ECO:0008006" key="11">
    <source>
        <dbReference type="Google" id="ProtNLM"/>
    </source>
</evidence>
<reference evidence="7 9" key="1">
    <citation type="submission" date="2015-02" db="EMBL/GenBank/DDBJ databases">
        <authorList>
            <person name="Chooi Y.-H."/>
        </authorList>
    </citation>
    <scope>NUCLEOTIDE SEQUENCE [LARGE SCALE GENOMIC DNA]</scope>
    <source>
        <strain evidence="7">E3</strain>
    </source>
</reference>
<dbReference type="GO" id="GO:0005773">
    <property type="term" value="C:vacuole"/>
    <property type="evidence" value="ECO:0007669"/>
    <property type="project" value="UniProtKB-ARBA"/>
</dbReference>
<evidence type="ECO:0000313" key="10">
    <source>
        <dbReference type="Proteomes" id="UP000290189"/>
    </source>
</evidence>
<evidence type="ECO:0000313" key="9">
    <source>
        <dbReference type="Proteomes" id="UP000039324"/>
    </source>
</evidence>
<dbReference type="Pfam" id="PF02487">
    <property type="entry name" value="CLN3"/>
    <property type="match status" value="1"/>
</dbReference>
<evidence type="ECO:0000256" key="5">
    <source>
        <dbReference type="ARBA" id="ARBA00023136"/>
    </source>
</evidence>
<evidence type="ECO:0000256" key="4">
    <source>
        <dbReference type="ARBA" id="ARBA00022989"/>
    </source>
</evidence>
<dbReference type="EMBL" id="CDSF01000076">
    <property type="protein sequence ID" value="CEO96686.1"/>
    <property type="molecule type" value="Genomic_DNA"/>
</dbReference>
<keyword evidence="3 6" id="KW-0812">Transmembrane</keyword>
<keyword evidence="4 6" id="KW-1133">Transmembrane helix</keyword>